<feature type="domain" description="Retrotransposon gag" evidence="2">
    <location>
        <begin position="234"/>
        <end position="305"/>
    </location>
</feature>
<dbReference type="Proteomes" id="UP000245207">
    <property type="component" value="Unassembled WGS sequence"/>
</dbReference>
<comment type="caution">
    <text evidence="3">The sequence shown here is derived from an EMBL/GenBank/DDBJ whole genome shotgun (WGS) entry which is preliminary data.</text>
</comment>
<feature type="region of interest" description="Disordered" evidence="1">
    <location>
        <begin position="1"/>
        <end position="51"/>
    </location>
</feature>
<evidence type="ECO:0000313" key="4">
    <source>
        <dbReference type="Proteomes" id="UP000245207"/>
    </source>
</evidence>
<accession>A0A2U1L8J4</accession>
<dbReference type="AlphaFoldDB" id="A0A2U1L8J4"/>
<dbReference type="OrthoDB" id="1740536at2759"/>
<keyword evidence="3" id="KW-0808">Transferase</keyword>
<dbReference type="PANTHER" id="PTHR33223">
    <property type="entry name" value="CCHC-TYPE DOMAIN-CONTAINING PROTEIN"/>
    <property type="match status" value="1"/>
</dbReference>
<name>A0A2U1L8J4_ARTAN</name>
<dbReference type="PANTHER" id="PTHR33223:SF6">
    <property type="entry name" value="CCHC-TYPE DOMAIN-CONTAINING PROTEIN"/>
    <property type="match status" value="1"/>
</dbReference>
<evidence type="ECO:0000313" key="3">
    <source>
        <dbReference type="EMBL" id="PWA45309.1"/>
    </source>
</evidence>
<keyword evidence="3" id="KW-0548">Nucleotidyltransferase</keyword>
<evidence type="ECO:0000256" key="1">
    <source>
        <dbReference type="SAM" id="MobiDB-lite"/>
    </source>
</evidence>
<proteinExistence type="predicted"/>
<dbReference type="Pfam" id="PF03732">
    <property type="entry name" value="Retrotrans_gag"/>
    <property type="match status" value="1"/>
</dbReference>
<gene>
    <name evidence="3" type="ORF">CTI12_AA518940</name>
</gene>
<feature type="region of interest" description="Disordered" evidence="1">
    <location>
        <begin position="77"/>
        <end position="165"/>
    </location>
</feature>
<reference evidence="3 4" key="1">
    <citation type="journal article" date="2018" name="Mol. Plant">
        <title>The genome of Artemisia annua provides insight into the evolution of Asteraceae family and artemisinin biosynthesis.</title>
        <authorList>
            <person name="Shen Q."/>
            <person name="Zhang L."/>
            <person name="Liao Z."/>
            <person name="Wang S."/>
            <person name="Yan T."/>
            <person name="Shi P."/>
            <person name="Liu M."/>
            <person name="Fu X."/>
            <person name="Pan Q."/>
            <person name="Wang Y."/>
            <person name="Lv Z."/>
            <person name="Lu X."/>
            <person name="Zhang F."/>
            <person name="Jiang W."/>
            <person name="Ma Y."/>
            <person name="Chen M."/>
            <person name="Hao X."/>
            <person name="Li L."/>
            <person name="Tang Y."/>
            <person name="Lv G."/>
            <person name="Zhou Y."/>
            <person name="Sun X."/>
            <person name="Brodelius P.E."/>
            <person name="Rose J.K.C."/>
            <person name="Tang K."/>
        </authorList>
    </citation>
    <scope>NUCLEOTIDE SEQUENCE [LARGE SCALE GENOMIC DNA]</scope>
    <source>
        <strain evidence="4">cv. Huhao1</strain>
        <tissue evidence="3">Leaf</tissue>
    </source>
</reference>
<keyword evidence="3" id="KW-0695">RNA-directed DNA polymerase</keyword>
<evidence type="ECO:0000259" key="2">
    <source>
        <dbReference type="Pfam" id="PF03732"/>
    </source>
</evidence>
<organism evidence="3 4">
    <name type="scientific">Artemisia annua</name>
    <name type="common">Sweet wormwood</name>
    <dbReference type="NCBI Taxonomy" id="35608"/>
    <lineage>
        <taxon>Eukaryota</taxon>
        <taxon>Viridiplantae</taxon>
        <taxon>Streptophyta</taxon>
        <taxon>Embryophyta</taxon>
        <taxon>Tracheophyta</taxon>
        <taxon>Spermatophyta</taxon>
        <taxon>Magnoliopsida</taxon>
        <taxon>eudicotyledons</taxon>
        <taxon>Gunneridae</taxon>
        <taxon>Pentapetalae</taxon>
        <taxon>asterids</taxon>
        <taxon>campanulids</taxon>
        <taxon>Asterales</taxon>
        <taxon>Asteraceae</taxon>
        <taxon>Asteroideae</taxon>
        <taxon>Anthemideae</taxon>
        <taxon>Artemisiinae</taxon>
        <taxon>Artemisia</taxon>
    </lineage>
</organism>
<dbReference type="EMBL" id="PKPP01010829">
    <property type="protein sequence ID" value="PWA45309.1"/>
    <property type="molecule type" value="Genomic_DNA"/>
</dbReference>
<dbReference type="InterPro" id="IPR005162">
    <property type="entry name" value="Retrotrans_gag_dom"/>
</dbReference>
<sequence length="347" mass="39883">MAGDNPITSVHVLEDGPDGPEPAVNLTGSDDPLTSIHNQSQPEPEPDLSDPMMHFVVQNFNQINAMYSAFTTKRKEITSQQISDDPNNEPAIHERWHSDSEEEARESDKGGGEGSNPNNRPPKRNRRITAAEGQKEMEENISNDQQARRTVKPKPGSDTTFYNEPFTFKETEQSVRDLVASPFSKRIRDYEMPDGLKVPTNLKTYDGLSDPDDHLTVFMGTMDVHKLPEPAWCRFFHITLCGAARFWYDNLAPGSIDGFYQLRSKFRTNFLQQRRFQKTQAVLGIRQRSEESLKDYLARFGKETLHMTDRFRWYDDRSFHKWTSPRKNFQRHDCSASSVVGRLVYTS</sequence>
<keyword evidence="4" id="KW-1185">Reference proteome</keyword>
<dbReference type="GO" id="GO:0003964">
    <property type="term" value="F:RNA-directed DNA polymerase activity"/>
    <property type="evidence" value="ECO:0007669"/>
    <property type="project" value="UniProtKB-KW"/>
</dbReference>
<protein>
    <submittedName>
        <fullName evidence="3">Reverse transcriptase domain-containing protein</fullName>
    </submittedName>
</protein>